<evidence type="ECO:0000313" key="2">
    <source>
        <dbReference type="EMBL" id="GLL15985.1"/>
    </source>
</evidence>
<dbReference type="RefSeq" id="WP_037053892.1">
    <property type="nucleotide sequence ID" value="NZ_BAAAUZ010000053.1"/>
</dbReference>
<proteinExistence type="predicted"/>
<name>A0A9W6P1C6_9PSEU</name>
<comment type="caution">
    <text evidence="2">The sequence shown here is derived from an EMBL/GenBank/DDBJ whole genome shotgun (WGS) entry which is preliminary data.</text>
</comment>
<protein>
    <submittedName>
        <fullName evidence="2">Uncharacterized protein</fullName>
    </submittedName>
</protein>
<reference evidence="2" key="1">
    <citation type="journal article" date="2014" name="Int. J. Syst. Evol. Microbiol.">
        <title>Complete genome sequence of Corynebacterium casei LMG S-19264T (=DSM 44701T), isolated from a smear-ripened cheese.</title>
        <authorList>
            <consortium name="US DOE Joint Genome Institute (JGI-PGF)"/>
            <person name="Walter F."/>
            <person name="Albersmeier A."/>
            <person name="Kalinowski J."/>
            <person name="Ruckert C."/>
        </authorList>
    </citation>
    <scope>NUCLEOTIDE SEQUENCE</scope>
    <source>
        <strain evidence="2">VKM Ac-1069</strain>
    </source>
</reference>
<evidence type="ECO:0000313" key="3">
    <source>
        <dbReference type="Proteomes" id="UP001143463"/>
    </source>
</evidence>
<accession>A0A9W6P1C6</accession>
<dbReference type="EMBL" id="BSFQ01000061">
    <property type="protein sequence ID" value="GLL15985.1"/>
    <property type="molecule type" value="Genomic_DNA"/>
</dbReference>
<gene>
    <name evidence="2" type="ORF">GCM10017577_71390</name>
</gene>
<organism evidence="2 3">
    <name type="scientific">Pseudonocardia halophobica</name>
    <dbReference type="NCBI Taxonomy" id="29401"/>
    <lineage>
        <taxon>Bacteria</taxon>
        <taxon>Bacillati</taxon>
        <taxon>Actinomycetota</taxon>
        <taxon>Actinomycetes</taxon>
        <taxon>Pseudonocardiales</taxon>
        <taxon>Pseudonocardiaceae</taxon>
        <taxon>Pseudonocardia</taxon>
    </lineage>
</organism>
<keyword evidence="3" id="KW-1185">Reference proteome</keyword>
<evidence type="ECO:0000256" key="1">
    <source>
        <dbReference type="SAM" id="MobiDB-lite"/>
    </source>
</evidence>
<feature type="region of interest" description="Disordered" evidence="1">
    <location>
        <begin position="41"/>
        <end position="69"/>
    </location>
</feature>
<feature type="compositionally biased region" description="Low complexity" evidence="1">
    <location>
        <begin position="41"/>
        <end position="55"/>
    </location>
</feature>
<sequence>MSAARAARRPVIVLTAAVLGLGAAGGITGMALGGVGAAVSDRVSDASSDSSPGPGFHHWHHDHDRFDDD</sequence>
<dbReference type="AlphaFoldDB" id="A0A9W6P1C6"/>
<dbReference type="Proteomes" id="UP001143463">
    <property type="component" value="Unassembled WGS sequence"/>
</dbReference>
<reference evidence="2" key="2">
    <citation type="submission" date="2023-01" db="EMBL/GenBank/DDBJ databases">
        <authorList>
            <person name="Sun Q."/>
            <person name="Evtushenko L."/>
        </authorList>
    </citation>
    <scope>NUCLEOTIDE SEQUENCE</scope>
    <source>
        <strain evidence="2">VKM Ac-1069</strain>
    </source>
</reference>